<dbReference type="Proteomes" id="UP000054099">
    <property type="component" value="Unassembled WGS sequence"/>
</dbReference>
<comment type="caution">
    <text evidence="2">The sequence shown here is derived from an EMBL/GenBank/DDBJ whole genome shotgun (WGS) entry which is preliminary data.</text>
</comment>
<feature type="transmembrane region" description="Helical" evidence="1">
    <location>
        <begin position="21"/>
        <end position="39"/>
    </location>
</feature>
<gene>
    <name evidence="2" type="ORF">AS030_14975</name>
</gene>
<keyword evidence="3" id="KW-1185">Reference proteome</keyword>
<dbReference type="InterPro" id="IPR025418">
    <property type="entry name" value="YrhC-like"/>
</dbReference>
<accession>A0A0V8JAB3</accession>
<proteinExistence type="predicted"/>
<dbReference type="RefSeq" id="WP_061972722.1">
    <property type="nucleotide sequence ID" value="NZ_FMAV01000002.1"/>
</dbReference>
<evidence type="ECO:0008006" key="4">
    <source>
        <dbReference type="Google" id="ProtNLM"/>
    </source>
</evidence>
<feature type="transmembrane region" description="Helical" evidence="1">
    <location>
        <begin position="45"/>
        <end position="65"/>
    </location>
</feature>
<keyword evidence="1" id="KW-0812">Transmembrane</keyword>
<dbReference type="AlphaFoldDB" id="A0A0V8JAB3"/>
<sequence>MESKGLQDLKQKIQDYQHYGIVLLGLSSFMYLGTVIPFAGKDVTDEIVCGTTSLTGLGFTALMYFQAKRLKKQLQDIES</sequence>
<keyword evidence="1" id="KW-1133">Transmembrane helix</keyword>
<dbReference type="EMBL" id="LNQN01000002">
    <property type="protein sequence ID" value="KSU83834.1"/>
    <property type="molecule type" value="Genomic_DNA"/>
</dbReference>
<name>A0A0V8JAB3_9BACL</name>
<reference evidence="2 3" key="1">
    <citation type="journal article" date="2014" name="Antonie Van Leeuwenhoek">
        <title>Fictibacillus enclensis sp. nov., isolated from marine sediment.</title>
        <authorList>
            <person name="Dastager S.G."/>
            <person name="Mawlankar R."/>
            <person name="Srinivasan K."/>
            <person name="Tang S.K."/>
            <person name="Lee J.C."/>
            <person name="Ramana V.V."/>
            <person name="Shouche Y.S."/>
        </authorList>
    </citation>
    <scope>NUCLEOTIDE SEQUENCE [LARGE SCALE GENOMIC DNA]</scope>
    <source>
        <strain evidence="2 3">NIO-1003</strain>
    </source>
</reference>
<keyword evidence="1" id="KW-0472">Membrane</keyword>
<organism evidence="2 3">
    <name type="scientific">Fictibacillus enclensis</name>
    <dbReference type="NCBI Taxonomy" id="1017270"/>
    <lineage>
        <taxon>Bacteria</taxon>
        <taxon>Bacillati</taxon>
        <taxon>Bacillota</taxon>
        <taxon>Bacilli</taxon>
        <taxon>Bacillales</taxon>
        <taxon>Fictibacillaceae</taxon>
        <taxon>Fictibacillus</taxon>
    </lineage>
</organism>
<evidence type="ECO:0000313" key="3">
    <source>
        <dbReference type="Proteomes" id="UP000054099"/>
    </source>
</evidence>
<dbReference type="Pfam" id="PF14143">
    <property type="entry name" value="YrhC"/>
    <property type="match status" value="1"/>
</dbReference>
<evidence type="ECO:0000313" key="2">
    <source>
        <dbReference type="EMBL" id="KSU83834.1"/>
    </source>
</evidence>
<protein>
    <recommendedName>
        <fullName evidence="4">YrhC-like protein</fullName>
    </recommendedName>
</protein>
<dbReference type="OrthoDB" id="2943632at2"/>
<evidence type="ECO:0000256" key="1">
    <source>
        <dbReference type="SAM" id="Phobius"/>
    </source>
</evidence>